<feature type="transmembrane region" description="Helical" evidence="1">
    <location>
        <begin position="12"/>
        <end position="36"/>
    </location>
</feature>
<feature type="domain" description="YiaAB two helix" evidence="2">
    <location>
        <begin position="14"/>
        <end position="66"/>
    </location>
</feature>
<reference evidence="3 4" key="1">
    <citation type="submission" date="2016-11" db="EMBL/GenBank/DDBJ databases">
        <title>Study of marine rhodopsin-containing bacteria.</title>
        <authorList>
            <person name="Yoshizawa S."/>
            <person name="Kumagai Y."/>
            <person name="Kogure K."/>
        </authorList>
    </citation>
    <scope>NUCLEOTIDE SEQUENCE [LARGE SCALE GENOMIC DNA]</scope>
    <source>
        <strain evidence="3 4">SG-29</strain>
    </source>
</reference>
<dbReference type="EMBL" id="MQWB01000001">
    <property type="protein sequence ID" value="OZC02010.1"/>
    <property type="molecule type" value="Genomic_DNA"/>
</dbReference>
<dbReference type="InParanoid" id="A0A259TWD9"/>
<dbReference type="GO" id="GO:0005886">
    <property type="term" value="C:plasma membrane"/>
    <property type="evidence" value="ECO:0007669"/>
    <property type="project" value="TreeGrafter"/>
</dbReference>
<sequence length="91" mass="10156">MFKEPDLRRDSASWRGFVVASFALAALAMGLGIYHIPVDPWIRGYIAMGALFLVGSSFTLAKTLRDDHEAKKWLNKVSDARTEQMLGNLDV</sequence>
<keyword evidence="1" id="KW-1133">Transmembrane helix</keyword>
<dbReference type="Pfam" id="PF05360">
    <property type="entry name" value="YiaAB"/>
    <property type="match status" value="1"/>
</dbReference>
<keyword evidence="4" id="KW-1185">Reference proteome</keyword>
<dbReference type="AlphaFoldDB" id="A0A259TWD9"/>
<dbReference type="RefSeq" id="WP_094545806.1">
    <property type="nucleotide sequence ID" value="NZ_MQWB01000001.1"/>
</dbReference>
<dbReference type="GO" id="GO:0006974">
    <property type="term" value="P:DNA damage response"/>
    <property type="evidence" value="ECO:0007669"/>
    <property type="project" value="TreeGrafter"/>
</dbReference>
<evidence type="ECO:0000313" key="4">
    <source>
        <dbReference type="Proteomes" id="UP000216446"/>
    </source>
</evidence>
<name>A0A259TWD9_9BACT</name>
<keyword evidence="1" id="KW-0812">Transmembrane</keyword>
<dbReference type="PANTHER" id="PTHR37290:SF1">
    <property type="entry name" value="INNER MEMBRANE PROTEIN YIAA"/>
    <property type="match status" value="1"/>
</dbReference>
<protein>
    <recommendedName>
        <fullName evidence="2">YiaAB two helix domain-containing protein</fullName>
    </recommendedName>
</protein>
<dbReference type="Proteomes" id="UP000216446">
    <property type="component" value="Unassembled WGS sequence"/>
</dbReference>
<dbReference type="InterPro" id="IPR008024">
    <property type="entry name" value="YiaAB"/>
</dbReference>
<dbReference type="OrthoDB" id="3295178at2"/>
<accession>A0A259TWD9</accession>
<evidence type="ECO:0000256" key="1">
    <source>
        <dbReference type="SAM" id="Phobius"/>
    </source>
</evidence>
<organism evidence="3 4">
    <name type="scientific">Rubricoccus marinus</name>
    <dbReference type="NCBI Taxonomy" id="716817"/>
    <lineage>
        <taxon>Bacteria</taxon>
        <taxon>Pseudomonadati</taxon>
        <taxon>Rhodothermota</taxon>
        <taxon>Rhodothermia</taxon>
        <taxon>Rhodothermales</taxon>
        <taxon>Rubricoccaceae</taxon>
        <taxon>Rubricoccus</taxon>
    </lineage>
</organism>
<dbReference type="InterPro" id="IPR038972">
    <property type="entry name" value="YiaA-like"/>
</dbReference>
<gene>
    <name evidence="3" type="ORF">BSZ36_02855</name>
</gene>
<feature type="transmembrane region" description="Helical" evidence="1">
    <location>
        <begin position="42"/>
        <end position="61"/>
    </location>
</feature>
<evidence type="ECO:0000259" key="2">
    <source>
        <dbReference type="Pfam" id="PF05360"/>
    </source>
</evidence>
<comment type="caution">
    <text evidence="3">The sequence shown here is derived from an EMBL/GenBank/DDBJ whole genome shotgun (WGS) entry which is preliminary data.</text>
</comment>
<proteinExistence type="predicted"/>
<evidence type="ECO:0000313" key="3">
    <source>
        <dbReference type="EMBL" id="OZC02010.1"/>
    </source>
</evidence>
<dbReference type="PANTHER" id="PTHR37290">
    <property type="entry name" value="INNER MEMBRANE PROTEIN YIAA-RELATED"/>
    <property type="match status" value="1"/>
</dbReference>
<keyword evidence="1" id="KW-0472">Membrane</keyword>